<reference evidence="3" key="1">
    <citation type="journal article" date="2019" name="Int. J. Syst. Evol. Microbiol.">
        <title>The Global Catalogue of Microorganisms (GCM) 10K type strain sequencing project: providing services to taxonomists for standard genome sequencing and annotation.</title>
        <authorList>
            <consortium name="The Broad Institute Genomics Platform"/>
            <consortium name="The Broad Institute Genome Sequencing Center for Infectious Disease"/>
            <person name="Wu L."/>
            <person name="Ma J."/>
        </authorList>
    </citation>
    <scope>NUCLEOTIDE SEQUENCE [LARGE SCALE GENOMIC DNA]</scope>
    <source>
        <strain evidence="3">JCM 14545</strain>
    </source>
</reference>
<dbReference type="Pfam" id="PF04149">
    <property type="entry name" value="DUF397"/>
    <property type="match status" value="1"/>
</dbReference>
<dbReference type="RefSeq" id="WP_344427143.1">
    <property type="nucleotide sequence ID" value="NZ_BAAANN010000030.1"/>
</dbReference>
<evidence type="ECO:0000259" key="1">
    <source>
        <dbReference type="Pfam" id="PF04149"/>
    </source>
</evidence>
<dbReference type="Proteomes" id="UP001501116">
    <property type="component" value="Unassembled WGS sequence"/>
</dbReference>
<feature type="domain" description="DUF397" evidence="1">
    <location>
        <begin position="4"/>
        <end position="52"/>
    </location>
</feature>
<dbReference type="EMBL" id="BAAANN010000030">
    <property type="protein sequence ID" value="GAA1978379.1"/>
    <property type="molecule type" value="Genomic_DNA"/>
</dbReference>
<gene>
    <name evidence="2" type="ORF">GCM10009754_62950</name>
</gene>
<evidence type="ECO:0000313" key="2">
    <source>
        <dbReference type="EMBL" id="GAA1978379.1"/>
    </source>
</evidence>
<accession>A0ABP5DGJ4</accession>
<name>A0ABP5DGJ4_9PSEU</name>
<comment type="caution">
    <text evidence="2">The sequence shown here is derived from an EMBL/GenBank/DDBJ whole genome shotgun (WGS) entry which is preliminary data.</text>
</comment>
<dbReference type="InterPro" id="IPR007278">
    <property type="entry name" value="DUF397"/>
</dbReference>
<proteinExistence type="predicted"/>
<evidence type="ECO:0000313" key="3">
    <source>
        <dbReference type="Proteomes" id="UP001501116"/>
    </source>
</evidence>
<protein>
    <recommendedName>
        <fullName evidence="1">DUF397 domain-containing protein</fullName>
    </recommendedName>
</protein>
<sequence>MDEAWRKSSWTQGESNCVEVRLTARVEVRDTKDRPGGQIDLAPAAWGAFLARLGG</sequence>
<keyword evidence="3" id="KW-1185">Reference proteome</keyword>
<organism evidence="2 3">
    <name type="scientific">Amycolatopsis minnesotensis</name>
    <dbReference type="NCBI Taxonomy" id="337894"/>
    <lineage>
        <taxon>Bacteria</taxon>
        <taxon>Bacillati</taxon>
        <taxon>Actinomycetota</taxon>
        <taxon>Actinomycetes</taxon>
        <taxon>Pseudonocardiales</taxon>
        <taxon>Pseudonocardiaceae</taxon>
        <taxon>Amycolatopsis</taxon>
    </lineage>
</organism>